<proteinExistence type="predicted"/>
<dbReference type="Proteomes" id="UP001499852">
    <property type="component" value="Unassembled WGS sequence"/>
</dbReference>
<name>A0ABP9NZF8_9BACT</name>
<keyword evidence="3" id="KW-1185">Reference proteome</keyword>
<protein>
    <submittedName>
        <fullName evidence="2">Uncharacterized protein</fullName>
    </submittedName>
</protein>
<evidence type="ECO:0000313" key="2">
    <source>
        <dbReference type="EMBL" id="GAA5133485.1"/>
    </source>
</evidence>
<reference evidence="3" key="1">
    <citation type="journal article" date="2019" name="Int. J. Syst. Evol. Microbiol.">
        <title>The Global Catalogue of Microorganisms (GCM) 10K type strain sequencing project: providing services to taxonomists for standard genome sequencing and annotation.</title>
        <authorList>
            <consortium name="The Broad Institute Genomics Platform"/>
            <consortium name="The Broad Institute Genome Sequencing Center for Infectious Disease"/>
            <person name="Wu L."/>
            <person name="Ma J."/>
        </authorList>
    </citation>
    <scope>NUCLEOTIDE SEQUENCE [LARGE SCALE GENOMIC DNA]</scope>
    <source>
        <strain evidence="3">JCM 18053</strain>
    </source>
</reference>
<organism evidence="2 3">
    <name type="scientific">Prosthecobacter algae</name>
    <dbReference type="NCBI Taxonomy" id="1144682"/>
    <lineage>
        <taxon>Bacteria</taxon>
        <taxon>Pseudomonadati</taxon>
        <taxon>Verrucomicrobiota</taxon>
        <taxon>Verrucomicrobiia</taxon>
        <taxon>Verrucomicrobiales</taxon>
        <taxon>Verrucomicrobiaceae</taxon>
        <taxon>Prosthecobacter</taxon>
    </lineage>
</organism>
<gene>
    <name evidence="2" type="ORF">GCM10023213_03430</name>
</gene>
<evidence type="ECO:0000256" key="1">
    <source>
        <dbReference type="SAM" id="MobiDB-lite"/>
    </source>
</evidence>
<feature type="region of interest" description="Disordered" evidence="1">
    <location>
        <begin position="65"/>
        <end position="86"/>
    </location>
</feature>
<dbReference type="EMBL" id="BAABIA010000001">
    <property type="protein sequence ID" value="GAA5133485.1"/>
    <property type="molecule type" value="Genomic_DNA"/>
</dbReference>
<evidence type="ECO:0000313" key="3">
    <source>
        <dbReference type="Proteomes" id="UP001499852"/>
    </source>
</evidence>
<sequence length="86" mass="8964">MQPGIAAADAFGPAACFGTCHFTRKKGDVEVGIAPATVVMIHPEFDAAAYGNDIGIRKEGWRCGAGPEEEQGEQAKQKAKWMGGAG</sequence>
<comment type="caution">
    <text evidence="2">The sequence shown here is derived from an EMBL/GenBank/DDBJ whole genome shotgun (WGS) entry which is preliminary data.</text>
</comment>
<accession>A0ABP9NZF8</accession>